<sequence>MKIAVISPDRKQGGTTISVLLAVALAQTQNISTCLTYTGNNNTSMAGFLGFKPTEDKTRNLTQVIKLLEANAISGEEIQDYCIKIPGVPNLQLMDTASDTISDEDNTKLLKFVIENMNHDMVITDVATEIYDDVSRAVIDNSDLVVMVLTQSKEIGERLKHWETAGVMDYLNQKGLVFLFNQYDPYVEAFRDTTKRMGLRHRRCAKISYNSFIKRTSNMGKLQTILPFILNKDPRVIELNNDLKECLLVVLANLGRRTSWPQQS</sequence>
<accession>A0ABV8S7H1</accession>
<dbReference type="Proteomes" id="UP001595755">
    <property type="component" value="Unassembled WGS sequence"/>
</dbReference>
<name>A0ABV8S7H1_9BACL</name>
<evidence type="ECO:0000313" key="2">
    <source>
        <dbReference type="Proteomes" id="UP001595755"/>
    </source>
</evidence>
<keyword evidence="2" id="KW-1185">Reference proteome</keyword>
<dbReference type="RefSeq" id="WP_204603331.1">
    <property type="nucleotide sequence ID" value="NZ_JBHSED010000005.1"/>
</dbReference>
<dbReference type="SUPFAM" id="SSF52540">
    <property type="entry name" value="P-loop containing nucleoside triphosphate hydrolases"/>
    <property type="match status" value="1"/>
</dbReference>
<dbReference type="EMBL" id="JBHSED010000005">
    <property type="protein sequence ID" value="MFC4302802.1"/>
    <property type="molecule type" value="Genomic_DNA"/>
</dbReference>
<proteinExistence type="predicted"/>
<evidence type="ECO:0008006" key="3">
    <source>
        <dbReference type="Google" id="ProtNLM"/>
    </source>
</evidence>
<gene>
    <name evidence="1" type="ORF">ACFO1S_05010</name>
</gene>
<protein>
    <recommendedName>
        <fullName evidence="3">AAA domain-containing protein</fullName>
    </recommendedName>
</protein>
<organism evidence="1 2">
    <name type="scientific">Cohnella boryungensis</name>
    <dbReference type="NCBI Taxonomy" id="768479"/>
    <lineage>
        <taxon>Bacteria</taxon>
        <taxon>Bacillati</taxon>
        <taxon>Bacillota</taxon>
        <taxon>Bacilli</taxon>
        <taxon>Bacillales</taxon>
        <taxon>Paenibacillaceae</taxon>
        <taxon>Cohnella</taxon>
    </lineage>
</organism>
<dbReference type="Gene3D" id="3.40.50.300">
    <property type="entry name" value="P-loop containing nucleotide triphosphate hydrolases"/>
    <property type="match status" value="1"/>
</dbReference>
<dbReference type="InterPro" id="IPR027417">
    <property type="entry name" value="P-loop_NTPase"/>
</dbReference>
<comment type="caution">
    <text evidence="1">The sequence shown here is derived from an EMBL/GenBank/DDBJ whole genome shotgun (WGS) entry which is preliminary data.</text>
</comment>
<evidence type="ECO:0000313" key="1">
    <source>
        <dbReference type="EMBL" id="MFC4302802.1"/>
    </source>
</evidence>
<reference evidence="2" key="1">
    <citation type="journal article" date="2019" name="Int. J. Syst. Evol. Microbiol.">
        <title>The Global Catalogue of Microorganisms (GCM) 10K type strain sequencing project: providing services to taxonomists for standard genome sequencing and annotation.</title>
        <authorList>
            <consortium name="The Broad Institute Genomics Platform"/>
            <consortium name="The Broad Institute Genome Sequencing Center for Infectious Disease"/>
            <person name="Wu L."/>
            <person name="Ma J."/>
        </authorList>
    </citation>
    <scope>NUCLEOTIDE SEQUENCE [LARGE SCALE GENOMIC DNA]</scope>
    <source>
        <strain evidence="2">CGMCC 4.1641</strain>
    </source>
</reference>